<name>A0A1B1TB40_9ARCH</name>
<reference evidence="4" key="1">
    <citation type="submission" date="2014-11" db="EMBL/GenBank/DDBJ databases">
        <authorList>
            <person name="Zhu J."/>
            <person name="Qi W."/>
            <person name="Song R."/>
        </authorList>
    </citation>
    <scope>NUCLEOTIDE SEQUENCE</scope>
</reference>
<dbReference type="SUPFAM" id="SSF51569">
    <property type="entry name" value="Aldolase"/>
    <property type="match status" value="1"/>
</dbReference>
<proteinExistence type="inferred from homology"/>
<dbReference type="AlphaFoldDB" id="A0A1B1TB40"/>
<dbReference type="PANTHER" id="PTHR47916:SF1">
    <property type="entry name" value="3-HYDROXY-5-PHOSPHONOOXYPENTANE-2,4-DIONE THIOLASE"/>
    <property type="match status" value="1"/>
</dbReference>
<dbReference type="Gene3D" id="3.20.20.70">
    <property type="entry name" value="Aldolase class I"/>
    <property type="match status" value="1"/>
</dbReference>
<dbReference type="PIRSF" id="PIRSF038992">
    <property type="entry name" value="Aldolase_Ia"/>
    <property type="match status" value="1"/>
</dbReference>
<dbReference type="EMBL" id="KP211837">
    <property type="protein sequence ID" value="ANV79514.1"/>
    <property type="molecule type" value="Genomic_DNA"/>
</dbReference>
<organism evidence="4">
    <name type="scientific">uncultured Poseidoniia archaeon</name>
    <dbReference type="NCBI Taxonomy" id="1697135"/>
    <lineage>
        <taxon>Archaea</taxon>
        <taxon>Methanobacteriati</taxon>
        <taxon>Thermoplasmatota</taxon>
        <taxon>Candidatus Poseidoniia</taxon>
        <taxon>environmental samples</taxon>
    </lineage>
</organism>
<comment type="similarity">
    <text evidence="1">Belongs to the DeoC/FbaB aldolase family.</text>
</comment>
<dbReference type="InterPro" id="IPR050456">
    <property type="entry name" value="DeoC/FbaB_aldolase"/>
</dbReference>
<dbReference type="SMART" id="SM01133">
    <property type="entry name" value="DeoC"/>
    <property type="match status" value="1"/>
</dbReference>
<dbReference type="InterPro" id="IPR013785">
    <property type="entry name" value="Aldolase_TIM"/>
</dbReference>
<dbReference type="InterPro" id="IPR041720">
    <property type="entry name" value="FbaB-like"/>
</dbReference>
<sequence>MSEGLESRLDRILPGGKGVWIPLDHGISQYPEEGLENMDKIIEQLIDSQVDAIVVHKGVLSHQKKIRDWRNFMCHVSASTVHGGNRSGEKVSIATAEECLDRGAIGVSGQINMGEDNEAEMIIEMGDLTTDAWALEIPVLGMIYPRGENLIISEDDETNGVAHAARLAWEIGCNVVKVPWTGSVESFQKVTRSVPIPVLIAGGPKNISFNELLVIVEQSIQAGGSGVCIGRQVFGCKNPGSNVKALRAIVHEGMSATEAIKLLEE</sequence>
<feature type="active site" description="Proton donor" evidence="3">
    <location>
        <position position="144"/>
    </location>
</feature>
<evidence type="ECO:0000256" key="3">
    <source>
        <dbReference type="PIRSR" id="PIRSR038992-1"/>
    </source>
</evidence>
<evidence type="ECO:0000256" key="1">
    <source>
        <dbReference type="ARBA" id="ARBA00008116"/>
    </source>
</evidence>
<dbReference type="EC" id="4.1.2.13" evidence="2"/>
<dbReference type="InterPro" id="IPR002915">
    <property type="entry name" value="DeoC/FbaB/LacD_aldolase"/>
</dbReference>
<protein>
    <recommendedName>
        <fullName evidence="2">fructose-bisphosphate aldolase</fullName>
        <ecNumber evidence="2">4.1.2.13</ecNumber>
    </recommendedName>
</protein>
<accession>A0A1B1TB40</accession>
<dbReference type="NCBIfam" id="NF005556">
    <property type="entry name" value="PRK07226.1"/>
    <property type="match status" value="1"/>
</dbReference>
<evidence type="ECO:0000313" key="4">
    <source>
        <dbReference type="EMBL" id="ANV79514.1"/>
    </source>
</evidence>
<dbReference type="GO" id="GO:0004332">
    <property type="term" value="F:fructose-bisphosphate aldolase activity"/>
    <property type="evidence" value="ECO:0007669"/>
    <property type="project" value="UniProtKB-EC"/>
</dbReference>
<feature type="active site" description="Schiff-base intermediate with dihydroxyacetone-P" evidence="3">
    <location>
        <position position="177"/>
    </location>
</feature>
<reference evidence="4" key="2">
    <citation type="journal article" date="2015" name="ISME J.">
        <title>A new class of marine Euryarchaeota group II from the Mediterranean deep chlorophyll maximum.</title>
        <authorList>
            <person name="Martin-Cuadrado A.B."/>
            <person name="Garcia-Heredia I."/>
            <person name="Molto A.G."/>
            <person name="Lopez-Ubeda R."/>
            <person name="Kimes N."/>
            <person name="Lopez-Garcia P."/>
            <person name="Moreira D."/>
            <person name="Rodriguez-Valera F."/>
        </authorList>
    </citation>
    <scope>NUCLEOTIDE SEQUENCE</scope>
</reference>
<dbReference type="PANTHER" id="PTHR47916">
    <property type="entry name" value="FRUCTOSE-BISPHOSPHATE ALDOLASE CLASS 1"/>
    <property type="match status" value="1"/>
</dbReference>
<dbReference type="Pfam" id="PF01791">
    <property type="entry name" value="DeoC"/>
    <property type="match status" value="1"/>
</dbReference>
<evidence type="ECO:0000256" key="2">
    <source>
        <dbReference type="ARBA" id="ARBA00013068"/>
    </source>
</evidence>